<keyword evidence="3" id="KW-0645">Protease</keyword>
<dbReference type="PANTHER" id="PTHR13367">
    <property type="entry name" value="UBIQUITIN THIOESTERASE"/>
    <property type="match status" value="1"/>
</dbReference>
<proteinExistence type="predicted"/>
<evidence type="ECO:0000256" key="3">
    <source>
        <dbReference type="ARBA" id="ARBA00022670"/>
    </source>
</evidence>
<feature type="compositionally biased region" description="Acidic residues" evidence="7">
    <location>
        <begin position="488"/>
        <end position="503"/>
    </location>
</feature>
<comment type="catalytic activity">
    <reaction evidence="1">
        <text>Thiol-dependent hydrolysis of ester, thioester, amide, peptide and isopeptide bonds formed by the C-terminal Gly of ubiquitin (a 76-residue protein attached to proteins as an intracellular targeting signal).</text>
        <dbReference type="EC" id="3.4.19.12"/>
    </reaction>
</comment>
<organism evidence="8 9">
    <name type="scientific">Colletotrichum liriopes</name>
    <dbReference type="NCBI Taxonomy" id="708192"/>
    <lineage>
        <taxon>Eukaryota</taxon>
        <taxon>Fungi</taxon>
        <taxon>Dikarya</taxon>
        <taxon>Ascomycota</taxon>
        <taxon>Pezizomycotina</taxon>
        <taxon>Sordariomycetes</taxon>
        <taxon>Hypocreomycetidae</taxon>
        <taxon>Glomerellales</taxon>
        <taxon>Glomerellaceae</taxon>
        <taxon>Colletotrichum</taxon>
        <taxon>Colletotrichum spaethianum species complex</taxon>
    </lineage>
</organism>
<evidence type="ECO:0000256" key="4">
    <source>
        <dbReference type="ARBA" id="ARBA00022786"/>
    </source>
</evidence>
<dbReference type="InterPro" id="IPR051346">
    <property type="entry name" value="OTU_Deubiquitinase"/>
</dbReference>
<sequence length="503" mass="57041">MRLRQLGTTQSVTFFAPPEVYQSILDLRKKPLGAKVDSHDVIYWLLDNTCEGIEQLQPLYYSQGIDFCRRMQAAVDNPDFVTDKCQRDNFIATIKQDEQHSLQQLYEPKRKIKGTGELRTGSHAKIRSFVKELNTRRKAFQDTGRAVHASALQEVEQEREVAFEVETVRQVKKPHHYPALSFPGLHPDVESFAKTGRVPAGALTFIPAIKSLSKTAIGKKFKVSEGPSRNKLFVSAEFERTVKLNFDLTSDNFLRNVNWMLWSQVTEVALIVVPEEAEALLSIMRDPTLSHATHLIVYSAPVTRKMLHFNNLDYYSIPTLPTGWRAPAWLKIELGLYAGRLYFEWSEYDPLCDFLGIDQSLPLLEYLEGSESDSADTQYSGEAKSAAVGLTSRPLSFVQEWLAVRRRGQDFVSTPMGFIAQGKALQESHPFFRQATTVKRDLLFAPIHNCVDDEMNEDDYAVADYDVDDMGANEEADSDAHEDHIEYNDSEYDDSDVDGSSEE</sequence>
<feature type="region of interest" description="Disordered" evidence="7">
    <location>
        <begin position="465"/>
        <end position="503"/>
    </location>
</feature>
<dbReference type="Proteomes" id="UP001055172">
    <property type="component" value="Unassembled WGS sequence"/>
</dbReference>
<dbReference type="EC" id="3.4.19.12" evidence="2"/>
<keyword evidence="9" id="KW-1185">Reference proteome</keyword>
<feature type="compositionally biased region" description="Basic and acidic residues" evidence="7">
    <location>
        <begin position="478"/>
        <end position="487"/>
    </location>
</feature>
<comment type="caution">
    <text evidence="8">The sequence shown here is derived from an EMBL/GenBank/DDBJ whole genome shotgun (WGS) entry which is preliminary data.</text>
</comment>
<dbReference type="EMBL" id="BPPX01000017">
    <property type="protein sequence ID" value="GJC85361.1"/>
    <property type="molecule type" value="Genomic_DNA"/>
</dbReference>
<evidence type="ECO:0000256" key="7">
    <source>
        <dbReference type="SAM" id="MobiDB-lite"/>
    </source>
</evidence>
<evidence type="ECO:0000256" key="1">
    <source>
        <dbReference type="ARBA" id="ARBA00000707"/>
    </source>
</evidence>
<dbReference type="AlphaFoldDB" id="A0AA37LV42"/>
<protein>
    <recommendedName>
        <fullName evidence="2">ubiquitinyl hydrolase 1</fullName>
        <ecNumber evidence="2">3.4.19.12</ecNumber>
    </recommendedName>
</protein>
<name>A0AA37LV42_9PEZI</name>
<dbReference type="PANTHER" id="PTHR13367:SF32">
    <property type="entry name" value="DUF6606 DOMAIN-CONTAINING PROTEIN"/>
    <property type="match status" value="1"/>
</dbReference>
<accession>A0AA37LV42</accession>
<evidence type="ECO:0000256" key="6">
    <source>
        <dbReference type="ARBA" id="ARBA00022807"/>
    </source>
</evidence>
<reference evidence="8 9" key="1">
    <citation type="submission" date="2021-07" db="EMBL/GenBank/DDBJ databases">
        <title>Genome data of Colletotrichum spaethianum.</title>
        <authorList>
            <person name="Utami Y.D."/>
            <person name="Hiruma K."/>
        </authorList>
    </citation>
    <scope>NUCLEOTIDE SEQUENCE [LARGE SCALE GENOMIC DNA]</scope>
    <source>
        <strain evidence="8 9">MAFF 242679</strain>
    </source>
</reference>
<keyword evidence="6" id="KW-0788">Thiol protease</keyword>
<evidence type="ECO:0000256" key="5">
    <source>
        <dbReference type="ARBA" id="ARBA00022801"/>
    </source>
</evidence>
<feature type="compositionally biased region" description="Acidic residues" evidence="7">
    <location>
        <begin position="465"/>
        <end position="477"/>
    </location>
</feature>
<gene>
    <name evidence="8" type="ORF">ColLi_08199</name>
</gene>
<dbReference type="GO" id="GO:0004843">
    <property type="term" value="F:cysteine-type deubiquitinase activity"/>
    <property type="evidence" value="ECO:0007669"/>
    <property type="project" value="UniProtKB-EC"/>
</dbReference>
<keyword evidence="4" id="KW-0833">Ubl conjugation pathway</keyword>
<evidence type="ECO:0000313" key="8">
    <source>
        <dbReference type="EMBL" id="GJC85361.1"/>
    </source>
</evidence>
<evidence type="ECO:0000313" key="9">
    <source>
        <dbReference type="Proteomes" id="UP001055172"/>
    </source>
</evidence>
<dbReference type="GO" id="GO:0006508">
    <property type="term" value="P:proteolysis"/>
    <property type="evidence" value="ECO:0007669"/>
    <property type="project" value="UniProtKB-KW"/>
</dbReference>
<keyword evidence="5" id="KW-0378">Hydrolase</keyword>
<evidence type="ECO:0000256" key="2">
    <source>
        <dbReference type="ARBA" id="ARBA00012759"/>
    </source>
</evidence>